<dbReference type="PANTHER" id="PTHR46193">
    <property type="entry name" value="6-PHOSPHOGLUCONATE PHOSPHATASE"/>
    <property type="match status" value="1"/>
</dbReference>
<keyword evidence="3" id="KW-0479">Metal-binding</keyword>
<accession>A0A317T8D3</accession>
<evidence type="ECO:0000256" key="3">
    <source>
        <dbReference type="ARBA" id="ARBA00022723"/>
    </source>
</evidence>
<comment type="similarity">
    <text evidence="2">Belongs to the HAD-like hydrolase superfamily. CbbY/CbbZ/Gph/YieH family.</text>
</comment>
<dbReference type="InterPro" id="IPR051600">
    <property type="entry name" value="Beta-PGM-like"/>
</dbReference>
<proteinExistence type="inferred from homology"/>
<dbReference type="SFLD" id="SFLDG01129">
    <property type="entry name" value="C1.5:_HAD__Beta-PGM__Phosphata"/>
    <property type="match status" value="1"/>
</dbReference>
<evidence type="ECO:0000256" key="5">
    <source>
        <dbReference type="ARBA" id="ARBA00023277"/>
    </source>
</evidence>
<dbReference type="OrthoDB" id="9797743at2"/>
<keyword evidence="7" id="KW-1185">Reference proteome</keyword>
<dbReference type="Gene3D" id="1.10.150.240">
    <property type="entry name" value="Putative phosphatase, domain 2"/>
    <property type="match status" value="1"/>
</dbReference>
<dbReference type="AlphaFoldDB" id="A0A317T8D3"/>
<keyword evidence="4" id="KW-0460">Magnesium</keyword>
<name>A0A317T8D3_9CHLB</name>
<dbReference type="GO" id="GO:0046872">
    <property type="term" value="F:metal ion binding"/>
    <property type="evidence" value="ECO:0007669"/>
    <property type="project" value="UniProtKB-KW"/>
</dbReference>
<dbReference type="PANTHER" id="PTHR46193:SF18">
    <property type="entry name" value="HEXITOL PHOSPHATASE B"/>
    <property type="match status" value="1"/>
</dbReference>
<dbReference type="EMBL" id="PDNZ01000006">
    <property type="protein sequence ID" value="PWW81691.1"/>
    <property type="molecule type" value="Genomic_DNA"/>
</dbReference>
<dbReference type="SFLD" id="SFLDS00003">
    <property type="entry name" value="Haloacid_Dehalogenase"/>
    <property type="match status" value="1"/>
</dbReference>
<evidence type="ECO:0000256" key="1">
    <source>
        <dbReference type="ARBA" id="ARBA00001946"/>
    </source>
</evidence>
<evidence type="ECO:0000313" key="6">
    <source>
        <dbReference type="EMBL" id="PWW81691.1"/>
    </source>
</evidence>
<dbReference type="SFLD" id="SFLDG01135">
    <property type="entry name" value="C1.5.6:_HAD__Beta-PGM__Phospha"/>
    <property type="match status" value="1"/>
</dbReference>
<comment type="caution">
    <text evidence="6">The sequence shown here is derived from an EMBL/GenBank/DDBJ whole genome shotgun (WGS) entry which is preliminary data.</text>
</comment>
<dbReference type="Pfam" id="PF13419">
    <property type="entry name" value="HAD_2"/>
    <property type="match status" value="1"/>
</dbReference>
<gene>
    <name evidence="6" type="ORF">CR164_09820</name>
</gene>
<dbReference type="InterPro" id="IPR036412">
    <property type="entry name" value="HAD-like_sf"/>
</dbReference>
<dbReference type="NCBIfam" id="TIGR01549">
    <property type="entry name" value="HAD-SF-IA-v1"/>
    <property type="match status" value="1"/>
</dbReference>
<evidence type="ECO:0000256" key="4">
    <source>
        <dbReference type="ARBA" id="ARBA00022842"/>
    </source>
</evidence>
<dbReference type="Proteomes" id="UP000246278">
    <property type="component" value="Unassembled WGS sequence"/>
</dbReference>
<evidence type="ECO:0000256" key="2">
    <source>
        <dbReference type="ARBA" id="ARBA00006171"/>
    </source>
</evidence>
<dbReference type="Gene3D" id="3.40.50.1000">
    <property type="entry name" value="HAD superfamily/HAD-like"/>
    <property type="match status" value="1"/>
</dbReference>
<reference evidence="7" key="1">
    <citation type="submission" date="2017-10" db="EMBL/GenBank/DDBJ databases">
        <authorList>
            <person name="Gaisin V.A."/>
            <person name="Rysina M.S."/>
            <person name="Grouzdev D.S."/>
        </authorList>
    </citation>
    <scope>NUCLEOTIDE SEQUENCE [LARGE SCALE GENOMIC DNA]</scope>
    <source>
        <strain evidence="7">V1</strain>
    </source>
</reference>
<sequence length="215" mass="24359">MIHAILWDNDGLLLDSETIFFELTQELFADFGFMLREEYWGIEYLGKAKRTRQVAHEFGMSAEQVDQIIELRDRRFLEALQQPIALRPKVRETLDALSGRFKQGVVTGSPREKVELMHRLNGLNGYFDVVITHDDVFETKPHPEPYLTALERLGVKPENALAVEDSERGLASANAAGIACIVVPNHLTRIQKFEHASAIEKDVSGVLKHLSKGHR</sequence>
<keyword evidence="5" id="KW-0119">Carbohydrate metabolism</keyword>
<dbReference type="CDD" id="cd07505">
    <property type="entry name" value="HAD_BPGM-like"/>
    <property type="match status" value="1"/>
</dbReference>
<evidence type="ECO:0000313" key="7">
    <source>
        <dbReference type="Proteomes" id="UP000246278"/>
    </source>
</evidence>
<dbReference type="SUPFAM" id="SSF56784">
    <property type="entry name" value="HAD-like"/>
    <property type="match status" value="1"/>
</dbReference>
<dbReference type="RefSeq" id="WP_110023810.1">
    <property type="nucleotide sequence ID" value="NZ_PDNZ01000006.1"/>
</dbReference>
<dbReference type="InterPro" id="IPR006439">
    <property type="entry name" value="HAD-SF_hydro_IA"/>
</dbReference>
<dbReference type="InterPro" id="IPR023198">
    <property type="entry name" value="PGP-like_dom2"/>
</dbReference>
<protein>
    <submittedName>
        <fullName evidence="6">Haloacid dehalogenase</fullName>
    </submittedName>
</protein>
<organism evidence="6 7">
    <name type="scientific">Prosthecochloris marina</name>
    <dbReference type="NCBI Taxonomy" id="2017681"/>
    <lineage>
        <taxon>Bacteria</taxon>
        <taxon>Pseudomonadati</taxon>
        <taxon>Chlorobiota</taxon>
        <taxon>Chlorobiia</taxon>
        <taxon>Chlorobiales</taxon>
        <taxon>Chlorobiaceae</taxon>
        <taxon>Prosthecochloris</taxon>
    </lineage>
</organism>
<dbReference type="InterPro" id="IPR041492">
    <property type="entry name" value="HAD_2"/>
</dbReference>
<comment type="cofactor">
    <cofactor evidence="1">
        <name>Mg(2+)</name>
        <dbReference type="ChEBI" id="CHEBI:18420"/>
    </cofactor>
</comment>
<dbReference type="InterPro" id="IPR023214">
    <property type="entry name" value="HAD_sf"/>
</dbReference>
<dbReference type="NCBIfam" id="TIGR01509">
    <property type="entry name" value="HAD-SF-IA-v3"/>
    <property type="match status" value="1"/>
</dbReference>
<dbReference type="PRINTS" id="PR00413">
    <property type="entry name" value="HADHALOGNASE"/>
</dbReference>
<dbReference type="GO" id="GO:0003824">
    <property type="term" value="F:catalytic activity"/>
    <property type="evidence" value="ECO:0007669"/>
    <property type="project" value="UniProtKB-ARBA"/>
</dbReference>